<dbReference type="AlphaFoldDB" id="A0A135I1P1"/>
<comment type="caution">
    <text evidence="2">The sequence shown here is derived from an EMBL/GenBank/DDBJ whole genome shotgun (WGS) entry which is preliminary data.</text>
</comment>
<sequence>MRHVLLALSAAALLISGARAADIESAYTKIDRKHGCKVVEAAARGDGDWQELACTGYKGYPVLISYDDARESIFYGYPPKEGKRKWESFAGFNQSSDTIEWRVAREGKKEIPFATIHRWFVGEPGDTVEVLAVEKIGRKGGGEGCAVGYVVASGNGNANDEARRIADSRARDFSCDVDKPVIKAGRVALPALARQTD</sequence>
<keyword evidence="3" id="KW-1185">Reference proteome</keyword>
<dbReference type="EMBL" id="LNTU01000001">
    <property type="protein sequence ID" value="KXF79362.1"/>
    <property type="molecule type" value="Genomic_DNA"/>
</dbReference>
<feature type="signal peptide" evidence="1">
    <location>
        <begin position="1"/>
        <end position="20"/>
    </location>
</feature>
<gene>
    <name evidence="2" type="ORF">ATN84_06535</name>
</gene>
<evidence type="ECO:0000313" key="2">
    <source>
        <dbReference type="EMBL" id="KXF79362.1"/>
    </source>
</evidence>
<dbReference type="STRING" id="1494590.ATN84_06535"/>
<protein>
    <submittedName>
        <fullName evidence="2">Uncharacterized protein</fullName>
    </submittedName>
</protein>
<feature type="chain" id="PRO_5007465509" evidence="1">
    <location>
        <begin position="21"/>
        <end position="197"/>
    </location>
</feature>
<organism evidence="2 3">
    <name type="scientific">Paramesorhizobium deserti</name>
    <dbReference type="NCBI Taxonomy" id="1494590"/>
    <lineage>
        <taxon>Bacteria</taxon>
        <taxon>Pseudomonadati</taxon>
        <taxon>Pseudomonadota</taxon>
        <taxon>Alphaproteobacteria</taxon>
        <taxon>Hyphomicrobiales</taxon>
        <taxon>Phyllobacteriaceae</taxon>
        <taxon>Paramesorhizobium</taxon>
    </lineage>
</organism>
<reference evidence="2 3" key="1">
    <citation type="submission" date="2015-11" db="EMBL/GenBank/DDBJ databases">
        <title>Draft genome sequence of Paramesorhizobium deserti A-3-E, a strain highly resistant to diverse beta-lactam antibiotics.</title>
        <authorList>
            <person name="Lv R."/>
            <person name="Yang X."/>
            <person name="Fang N."/>
            <person name="Guo J."/>
            <person name="Luo X."/>
            <person name="Peng F."/>
            <person name="Yang R."/>
            <person name="Cui Y."/>
            <person name="Fang C."/>
            <person name="Song Y."/>
        </authorList>
    </citation>
    <scope>NUCLEOTIDE SEQUENCE [LARGE SCALE GENOMIC DNA]</scope>
    <source>
        <strain evidence="2 3">A-3-E</strain>
    </source>
</reference>
<evidence type="ECO:0000256" key="1">
    <source>
        <dbReference type="SAM" id="SignalP"/>
    </source>
</evidence>
<dbReference type="Proteomes" id="UP000070107">
    <property type="component" value="Unassembled WGS sequence"/>
</dbReference>
<name>A0A135I1P1_9HYPH</name>
<evidence type="ECO:0000313" key="3">
    <source>
        <dbReference type="Proteomes" id="UP000070107"/>
    </source>
</evidence>
<dbReference type="RefSeq" id="WP_068880699.1">
    <property type="nucleotide sequence ID" value="NZ_LNTU01000001.1"/>
</dbReference>
<keyword evidence="1" id="KW-0732">Signal</keyword>
<accession>A0A135I1P1</accession>
<proteinExistence type="predicted"/>